<feature type="region of interest" description="Disordered" evidence="1">
    <location>
        <begin position="31"/>
        <end position="55"/>
    </location>
</feature>
<evidence type="ECO:0000313" key="4">
    <source>
        <dbReference type="Proteomes" id="UP000752696"/>
    </source>
</evidence>
<protein>
    <submittedName>
        <fullName evidence="3">Uncharacterized protein</fullName>
    </submittedName>
</protein>
<feature type="non-terminal residue" evidence="3">
    <location>
        <position position="55"/>
    </location>
</feature>
<name>A0A6V7H265_9HYME</name>
<sequence>MARLRTACFMIHASVSVRARALLAFLSSGKSWQNHRDKGTQPQGTPPMLKASSCT</sequence>
<evidence type="ECO:0000256" key="2">
    <source>
        <dbReference type="SAM" id="SignalP"/>
    </source>
</evidence>
<accession>A0A6V7H265</accession>
<feature type="chain" id="PRO_5027787471" evidence="2">
    <location>
        <begin position="20"/>
        <end position="55"/>
    </location>
</feature>
<comment type="caution">
    <text evidence="3">The sequence shown here is derived from an EMBL/GenBank/DDBJ whole genome shotgun (WGS) entry which is preliminary data.</text>
</comment>
<proteinExistence type="predicted"/>
<gene>
    <name evidence="3" type="ORF">MHI_LOCUS381725</name>
</gene>
<reference evidence="3" key="1">
    <citation type="submission" date="2020-07" db="EMBL/GenBank/DDBJ databases">
        <authorList>
            <person name="Nazaruddin N."/>
        </authorList>
    </citation>
    <scope>NUCLEOTIDE SEQUENCE</scope>
</reference>
<dbReference type="Proteomes" id="UP000752696">
    <property type="component" value="Unassembled WGS sequence"/>
</dbReference>
<organism evidence="3 4">
    <name type="scientific">Heterotrigona itama</name>
    <dbReference type="NCBI Taxonomy" id="395501"/>
    <lineage>
        <taxon>Eukaryota</taxon>
        <taxon>Metazoa</taxon>
        <taxon>Ecdysozoa</taxon>
        <taxon>Arthropoda</taxon>
        <taxon>Hexapoda</taxon>
        <taxon>Insecta</taxon>
        <taxon>Pterygota</taxon>
        <taxon>Neoptera</taxon>
        <taxon>Endopterygota</taxon>
        <taxon>Hymenoptera</taxon>
        <taxon>Apocrita</taxon>
        <taxon>Aculeata</taxon>
        <taxon>Apoidea</taxon>
        <taxon>Anthophila</taxon>
        <taxon>Apidae</taxon>
        <taxon>Heterotrigona</taxon>
    </lineage>
</organism>
<dbReference type="EMBL" id="CAJDYZ010006608">
    <property type="protein sequence ID" value="CAD1473527.1"/>
    <property type="molecule type" value="Genomic_DNA"/>
</dbReference>
<evidence type="ECO:0000256" key="1">
    <source>
        <dbReference type="SAM" id="MobiDB-lite"/>
    </source>
</evidence>
<evidence type="ECO:0000313" key="3">
    <source>
        <dbReference type="EMBL" id="CAD1473527.1"/>
    </source>
</evidence>
<dbReference type="AlphaFoldDB" id="A0A6V7H265"/>
<feature type="signal peptide" evidence="2">
    <location>
        <begin position="1"/>
        <end position="19"/>
    </location>
</feature>
<keyword evidence="2" id="KW-0732">Signal</keyword>
<keyword evidence="4" id="KW-1185">Reference proteome</keyword>